<organism evidence="1 2">
    <name type="scientific">Polarella glacialis</name>
    <name type="common">Dinoflagellate</name>
    <dbReference type="NCBI Taxonomy" id="89957"/>
    <lineage>
        <taxon>Eukaryota</taxon>
        <taxon>Sar</taxon>
        <taxon>Alveolata</taxon>
        <taxon>Dinophyceae</taxon>
        <taxon>Suessiales</taxon>
        <taxon>Suessiaceae</taxon>
        <taxon>Polarella</taxon>
    </lineage>
</organism>
<comment type="caution">
    <text evidence="1">The sequence shown here is derived from an EMBL/GenBank/DDBJ whole genome shotgun (WGS) entry which is preliminary data.</text>
</comment>
<evidence type="ECO:0000313" key="1">
    <source>
        <dbReference type="EMBL" id="CAE8604198.1"/>
    </source>
</evidence>
<proteinExistence type="predicted"/>
<dbReference type="Proteomes" id="UP000654075">
    <property type="component" value="Unassembled WGS sequence"/>
</dbReference>
<protein>
    <submittedName>
        <fullName evidence="1">Uncharacterized protein</fullName>
    </submittedName>
</protein>
<keyword evidence="2" id="KW-1185">Reference proteome</keyword>
<gene>
    <name evidence="1" type="ORF">PGLA1383_LOCUS22376</name>
</gene>
<name>A0A813EU00_POLGL</name>
<reference evidence="1" key="1">
    <citation type="submission" date="2021-02" db="EMBL/GenBank/DDBJ databases">
        <authorList>
            <person name="Dougan E. K."/>
            <person name="Rhodes N."/>
            <person name="Thang M."/>
            <person name="Chan C."/>
        </authorList>
    </citation>
    <scope>NUCLEOTIDE SEQUENCE</scope>
</reference>
<dbReference type="EMBL" id="CAJNNV010016134">
    <property type="protein sequence ID" value="CAE8604198.1"/>
    <property type="molecule type" value="Genomic_DNA"/>
</dbReference>
<dbReference type="AlphaFoldDB" id="A0A813EU00"/>
<accession>A0A813EU00</accession>
<evidence type="ECO:0000313" key="2">
    <source>
        <dbReference type="Proteomes" id="UP000654075"/>
    </source>
</evidence>
<sequence>MIRSYNNSYNNNNNNYNNNNYNNWSILLVGWSGMLEWSQSEYCQVYVIAVHGMAEMPVSVYTDLQNALSALGSHWRGQAKIDRARMAVSSIQWTVLSRESYRYT</sequence>